<protein>
    <submittedName>
        <fullName evidence="2">Uncharacterized protein</fullName>
    </submittedName>
</protein>
<dbReference type="AlphaFoldDB" id="A0AAJ0MFB3"/>
<evidence type="ECO:0000256" key="1">
    <source>
        <dbReference type="SAM" id="MobiDB-lite"/>
    </source>
</evidence>
<proteinExistence type="predicted"/>
<reference evidence="2" key="2">
    <citation type="submission" date="2023-06" db="EMBL/GenBank/DDBJ databases">
        <authorList>
            <consortium name="Lawrence Berkeley National Laboratory"/>
            <person name="Haridas S."/>
            <person name="Hensen N."/>
            <person name="Bonometti L."/>
            <person name="Westerberg I."/>
            <person name="Brannstrom I.O."/>
            <person name="Guillou S."/>
            <person name="Cros-Aarteil S."/>
            <person name="Calhoun S."/>
            <person name="Kuo A."/>
            <person name="Mondo S."/>
            <person name="Pangilinan J."/>
            <person name="Riley R."/>
            <person name="Labutti K."/>
            <person name="Andreopoulos B."/>
            <person name="Lipzen A."/>
            <person name="Chen C."/>
            <person name="Yanf M."/>
            <person name="Daum C."/>
            <person name="Ng V."/>
            <person name="Clum A."/>
            <person name="Steindorff A."/>
            <person name="Ohm R."/>
            <person name="Martin F."/>
            <person name="Silar P."/>
            <person name="Natvig D."/>
            <person name="Lalanne C."/>
            <person name="Gautier V."/>
            <person name="Ament-Velasquez S.L."/>
            <person name="Kruys A."/>
            <person name="Hutchinson M.I."/>
            <person name="Powell A.J."/>
            <person name="Barry K."/>
            <person name="Miller A.N."/>
            <person name="Grigoriev I.V."/>
            <person name="Debuchy R."/>
            <person name="Gladieux P."/>
            <person name="Thoren M.H."/>
            <person name="Johannesson H."/>
        </authorList>
    </citation>
    <scope>NUCLEOTIDE SEQUENCE</scope>
    <source>
        <strain evidence="2">CBS 955.72</strain>
    </source>
</reference>
<evidence type="ECO:0000313" key="3">
    <source>
        <dbReference type="Proteomes" id="UP001275084"/>
    </source>
</evidence>
<feature type="region of interest" description="Disordered" evidence="1">
    <location>
        <begin position="27"/>
        <end position="48"/>
    </location>
</feature>
<comment type="caution">
    <text evidence="2">The sequence shown here is derived from an EMBL/GenBank/DDBJ whole genome shotgun (WGS) entry which is preliminary data.</text>
</comment>
<reference evidence="2" key="1">
    <citation type="journal article" date="2023" name="Mol. Phylogenet. Evol.">
        <title>Genome-scale phylogeny and comparative genomics of the fungal order Sordariales.</title>
        <authorList>
            <person name="Hensen N."/>
            <person name="Bonometti L."/>
            <person name="Westerberg I."/>
            <person name="Brannstrom I.O."/>
            <person name="Guillou S."/>
            <person name="Cros-Aarteil S."/>
            <person name="Calhoun S."/>
            <person name="Haridas S."/>
            <person name="Kuo A."/>
            <person name="Mondo S."/>
            <person name="Pangilinan J."/>
            <person name="Riley R."/>
            <person name="LaButti K."/>
            <person name="Andreopoulos B."/>
            <person name="Lipzen A."/>
            <person name="Chen C."/>
            <person name="Yan M."/>
            <person name="Daum C."/>
            <person name="Ng V."/>
            <person name="Clum A."/>
            <person name="Steindorff A."/>
            <person name="Ohm R.A."/>
            <person name="Martin F."/>
            <person name="Silar P."/>
            <person name="Natvig D.O."/>
            <person name="Lalanne C."/>
            <person name="Gautier V."/>
            <person name="Ament-Velasquez S.L."/>
            <person name="Kruys A."/>
            <person name="Hutchinson M.I."/>
            <person name="Powell A.J."/>
            <person name="Barry K."/>
            <person name="Miller A.N."/>
            <person name="Grigoriev I.V."/>
            <person name="Debuchy R."/>
            <person name="Gladieux P."/>
            <person name="Hiltunen Thoren M."/>
            <person name="Johannesson H."/>
        </authorList>
    </citation>
    <scope>NUCLEOTIDE SEQUENCE</scope>
    <source>
        <strain evidence="2">CBS 955.72</strain>
    </source>
</reference>
<sequence>MYRLSRPSPLRNRRCAASIRKLLDNMTSCPTSQHDALPKNPPEGRRRPLHVDTRRGRTFWEPVGPVVSAWPLLGPLLSARAQALAGPDAAFSIHMAMVGDSTETAIPNVVFCVDDSVLQQAIRDDGVLNDMLSAYHLSIGMDFSRILPRFLAQDEPSIDFPPNDGPICSATPYSV</sequence>
<keyword evidence="3" id="KW-1185">Reference proteome</keyword>
<dbReference type="Proteomes" id="UP001275084">
    <property type="component" value="Unassembled WGS sequence"/>
</dbReference>
<name>A0AAJ0MFB3_9PEZI</name>
<evidence type="ECO:0000313" key="2">
    <source>
        <dbReference type="EMBL" id="KAK3356564.1"/>
    </source>
</evidence>
<accession>A0AAJ0MFB3</accession>
<gene>
    <name evidence="2" type="ORF">B0T25DRAFT_136824</name>
</gene>
<organism evidence="2 3">
    <name type="scientific">Lasiosphaeria hispida</name>
    <dbReference type="NCBI Taxonomy" id="260671"/>
    <lineage>
        <taxon>Eukaryota</taxon>
        <taxon>Fungi</taxon>
        <taxon>Dikarya</taxon>
        <taxon>Ascomycota</taxon>
        <taxon>Pezizomycotina</taxon>
        <taxon>Sordariomycetes</taxon>
        <taxon>Sordariomycetidae</taxon>
        <taxon>Sordariales</taxon>
        <taxon>Lasiosphaeriaceae</taxon>
        <taxon>Lasiosphaeria</taxon>
    </lineage>
</organism>
<dbReference type="EMBL" id="JAUIQD010000003">
    <property type="protein sequence ID" value="KAK3356564.1"/>
    <property type="molecule type" value="Genomic_DNA"/>
</dbReference>